<dbReference type="InterPro" id="IPR005828">
    <property type="entry name" value="MFS_sugar_transport-like"/>
</dbReference>
<feature type="transmembrane region" description="Helical" evidence="9">
    <location>
        <begin position="249"/>
        <end position="273"/>
    </location>
</feature>
<name>A0AAN7V9D6_9COLE</name>
<keyword evidence="2" id="KW-0813">Transport</keyword>
<feature type="transmembrane region" description="Helical" evidence="9">
    <location>
        <begin position="293"/>
        <end position="310"/>
    </location>
</feature>
<feature type="transmembrane region" description="Helical" evidence="9">
    <location>
        <begin position="145"/>
        <end position="166"/>
    </location>
</feature>
<evidence type="ECO:0000256" key="2">
    <source>
        <dbReference type="ARBA" id="ARBA00022448"/>
    </source>
</evidence>
<keyword evidence="4" id="KW-0762">Sugar transport</keyword>
<keyword evidence="5 9" id="KW-0812">Transmembrane</keyword>
<dbReference type="InterPro" id="IPR020846">
    <property type="entry name" value="MFS_dom"/>
</dbReference>
<dbReference type="GO" id="GO:0005886">
    <property type="term" value="C:plasma membrane"/>
    <property type="evidence" value="ECO:0007669"/>
    <property type="project" value="UniProtKB-SubCell"/>
</dbReference>
<evidence type="ECO:0000256" key="1">
    <source>
        <dbReference type="ARBA" id="ARBA00004651"/>
    </source>
</evidence>
<reference evidence="11 12" key="1">
    <citation type="journal article" date="2024" name="Insects">
        <title>An Improved Chromosome-Level Genome Assembly of the Firefly Pyrocoelia pectoralis.</title>
        <authorList>
            <person name="Fu X."/>
            <person name="Meyer-Rochow V.B."/>
            <person name="Ballantyne L."/>
            <person name="Zhu X."/>
        </authorList>
    </citation>
    <scope>NUCLEOTIDE SEQUENCE [LARGE SCALE GENOMIC DNA]</scope>
    <source>
        <strain evidence="11">XCY_ONT2</strain>
    </source>
</reference>
<evidence type="ECO:0000256" key="7">
    <source>
        <dbReference type="ARBA" id="ARBA00023136"/>
    </source>
</evidence>
<evidence type="ECO:0000256" key="4">
    <source>
        <dbReference type="ARBA" id="ARBA00022597"/>
    </source>
</evidence>
<keyword evidence="6 9" id="KW-1133">Transmembrane helix</keyword>
<evidence type="ECO:0000256" key="6">
    <source>
        <dbReference type="ARBA" id="ARBA00022989"/>
    </source>
</evidence>
<dbReference type="Gene3D" id="1.20.1250.20">
    <property type="entry name" value="MFS general substrate transporter like domains"/>
    <property type="match status" value="1"/>
</dbReference>
<evidence type="ECO:0000256" key="8">
    <source>
        <dbReference type="ARBA" id="ARBA00023180"/>
    </source>
</evidence>
<dbReference type="PANTHER" id="PTHR48021:SF86">
    <property type="entry name" value="FACILITATED TREHALOSE TRANSPORTER TRET1-1-LIKE PROTEIN"/>
    <property type="match status" value="1"/>
</dbReference>
<dbReference type="InterPro" id="IPR050549">
    <property type="entry name" value="MFS_Trehalose_Transporter"/>
</dbReference>
<feature type="transmembrane region" description="Helical" evidence="9">
    <location>
        <begin position="387"/>
        <end position="407"/>
    </location>
</feature>
<protein>
    <recommendedName>
        <fullName evidence="10">Major facilitator superfamily (MFS) profile domain-containing protein</fullName>
    </recommendedName>
</protein>
<gene>
    <name evidence="11" type="ORF">RI129_009438</name>
</gene>
<comment type="subcellular location">
    <subcellularLocation>
        <location evidence="1">Cell membrane</location>
        <topology evidence="1">Multi-pass membrane protein</topology>
    </subcellularLocation>
</comment>
<keyword evidence="8" id="KW-0325">Glycoprotein</keyword>
<dbReference type="Pfam" id="PF00083">
    <property type="entry name" value="Sugar_tr"/>
    <property type="match status" value="1"/>
</dbReference>
<dbReference type="PRINTS" id="PR00171">
    <property type="entry name" value="SUGRTRNSPORT"/>
</dbReference>
<feature type="transmembrane region" description="Helical" evidence="9">
    <location>
        <begin position="18"/>
        <end position="37"/>
    </location>
</feature>
<dbReference type="SUPFAM" id="SSF103473">
    <property type="entry name" value="MFS general substrate transporter"/>
    <property type="match status" value="1"/>
</dbReference>
<feature type="domain" description="Major facilitator superfamily (MFS) profile" evidence="10">
    <location>
        <begin position="18"/>
        <end position="442"/>
    </location>
</feature>
<feature type="transmembrane region" description="Helical" evidence="9">
    <location>
        <begin position="351"/>
        <end position="375"/>
    </location>
</feature>
<evidence type="ECO:0000259" key="10">
    <source>
        <dbReference type="PROSITE" id="PS50850"/>
    </source>
</evidence>
<feature type="transmembrane region" description="Helical" evidence="9">
    <location>
        <begin position="87"/>
        <end position="104"/>
    </location>
</feature>
<dbReference type="EMBL" id="JAVRBK010000007">
    <property type="protein sequence ID" value="KAK5640891.1"/>
    <property type="molecule type" value="Genomic_DNA"/>
</dbReference>
<organism evidence="11 12">
    <name type="scientific">Pyrocoelia pectoralis</name>
    <dbReference type="NCBI Taxonomy" id="417401"/>
    <lineage>
        <taxon>Eukaryota</taxon>
        <taxon>Metazoa</taxon>
        <taxon>Ecdysozoa</taxon>
        <taxon>Arthropoda</taxon>
        <taxon>Hexapoda</taxon>
        <taxon>Insecta</taxon>
        <taxon>Pterygota</taxon>
        <taxon>Neoptera</taxon>
        <taxon>Endopterygota</taxon>
        <taxon>Coleoptera</taxon>
        <taxon>Polyphaga</taxon>
        <taxon>Elateriformia</taxon>
        <taxon>Elateroidea</taxon>
        <taxon>Lampyridae</taxon>
        <taxon>Lampyrinae</taxon>
        <taxon>Pyrocoelia</taxon>
    </lineage>
</organism>
<dbReference type="AlphaFoldDB" id="A0AAN7V9D6"/>
<evidence type="ECO:0000256" key="5">
    <source>
        <dbReference type="ARBA" id="ARBA00022692"/>
    </source>
</evidence>
<comment type="caution">
    <text evidence="11">The sequence shown here is derived from an EMBL/GenBank/DDBJ whole genome shotgun (WGS) entry which is preliminary data.</text>
</comment>
<keyword evidence="3" id="KW-1003">Cell membrane</keyword>
<dbReference type="PROSITE" id="PS50850">
    <property type="entry name" value="MFS"/>
    <property type="match status" value="1"/>
</dbReference>
<dbReference type="InterPro" id="IPR036259">
    <property type="entry name" value="MFS_trans_sf"/>
</dbReference>
<feature type="transmembrane region" description="Helical" evidence="9">
    <location>
        <begin position="419"/>
        <end position="438"/>
    </location>
</feature>
<dbReference type="InterPro" id="IPR044775">
    <property type="entry name" value="MFS_ERD6/Tret1-like"/>
</dbReference>
<evidence type="ECO:0000256" key="3">
    <source>
        <dbReference type="ARBA" id="ARBA00022475"/>
    </source>
</evidence>
<feature type="transmembrane region" description="Helical" evidence="9">
    <location>
        <begin position="172"/>
        <end position="190"/>
    </location>
</feature>
<dbReference type="Proteomes" id="UP001329430">
    <property type="component" value="Chromosome 7"/>
</dbReference>
<dbReference type="PANTHER" id="PTHR48021">
    <property type="match status" value="1"/>
</dbReference>
<accession>A0AAN7V9D6</accession>
<evidence type="ECO:0000256" key="9">
    <source>
        <dbReference type="SAM" id="Phobius"/>
    </source>
</evidence>
<sequence length="455" mass="49937">MRDNDYLKKNLFGRLKQLLATICLGPFFIGVSISWTSPVLPQLESNSSTFHLTKEESSWVGSVLGLGVLAAALPTGYLASRFGPKKCIIGLIIPALMFTIIVVFSRDVYSLCVARFLSGVATGGVCVVSPMYMSEMYDVPFRGTLGSFFEFVIYVGVVTVAITGSYVTYTTLTIMIGVIASVLTVVLAFLPESPSHLMKIDRREDAENALKFYTNQNCDVSETMMEIQRVIEKKQKHVSLKEALRSKSFIRGIIAAVGLTSFQKFCGVDSMIFYTVNIFQIAETGMNEYTSTIIFALVQLAGAVLNVFVVELANRRVFLFISSLGMSASLTVLGIYFHLKQLEINFSGIGIIPLATLVVYALSFAAGLGPVLWLINGELFASDVKGLANGIIMTTSWTLLTVVTKSFPIMLENLGANHTFYFFAVCMLACAIFVKFCVPETRGKTLEQIQIELES</sequence>
<feature type="transmembrane region" description="Helical" evidence="9">
    <location>
        <begin position="57"/>
        <end position="80"/>
    </location>
</feature>
<keyword evidence="7 9" id="KW-0472">Membrane</keyword>
<dbReference type="InterPro" id="IPR003663">
    <property type="entry name" value="Sugar/inositol_transpt"/>
</dbReference>
<evidence type="ECO:0000313" key="12">
    <source>
        <dbReference type="Proteomes" id="UP001329430"/>
    </source>
</evidence>
<feature type="transmembrane region" description="Helical" evidence="9">
    <location>
        <begin position="317"/>
        <end position="339"/>
    </location>
</feature>
<keyword evidence="12" id="KW-1185">Reference proteome</keyword>
<dbReference type="InterPro" id="IPR005829">
    <property type="entry name" value="Sugar_transporter_CS"/>
</dbReference>
<dbReference type="PROSITE" id="PS00217">
    <property type="entry name" value="SUGAR_TRANSPORT_2"/>
    <property type="match status" value="1"/>
</dbReference>
<feature type="transmembrane region" description="Helical" evidence="9">
    <location>
        <begin position="116"/>
        <end position="133"/>
    </location>
</feature>
<evidence type="ECO:0000313" key="11">
    <source>
        <dbReference type="EMBL" id="KAK5640891.1"/>
    </source>
</evidence>
<proteinExistence type="predicted"/>
<dbReference type="CDD" id="cd17358">
    <property type="entry name" value="MFS_GLUT6_8_Class3_like"/>
    <property type="match status" value="1"/>
</dbReference>
<dbReference type="FunFam" id="1.20.1250.20:FF:000218">
    <property type="entry name" value="facilitated trehalose transporter Tret1"/>
    <property type="match status" value="1"/>
</dbReference>
<dbReference type="GO" id="GO:0051119">
    <property type="term" value="F:sugar transmembrane transporter activity"/>
    <property type="evidence" value="ECO:0007669"/>
    <property type="project" value="InterPro"/>
</dbReference>